<feature type="region of interest" description="Disordered" evidence="1">
    <location>
        <begin position="22"/>
        <end position="42"/>
    </location>
</feature>
<dbReference type="Proteomes" id="UP000653305">
    <property type="component" value="Unassembled WGS sequence"/>
</dbReference>
<dbReference type="EMBL" id="BMAC01000288">
    <property type="protein sequence ID" value="GFP92729.1"/>
    <property type="molecule type" value="Genomic_DNA"/>
</dbReference>
<reference evidence="3" key="1">
    <citation type="submission" date="2020-07" db="EMBL/GenBank/DDBJ databases">
        <title>Ethylene signaling mediates host invasion by parasitic plants.</title>
        <authorList>
            <person name="Yoshida S."/>
        </authorList>
    </citation>
    <scope>NUCLEOTIDE SEQUENCE</scope>
    <source>
        <strain evidence="3">Okayama</strain>
    </source>
</reference>
<evidence type="ECO:0000313" key="4">
    <source>
        <dbReference type="Proteomes" id="UP000653305"/>
    </source>
</evidence>
<comment type="caution">
    <text evidence="3">The sequence shown here is derived from an EMBL/GenBank/DDBJ whole genome shotgun (WGS) entry which is preliminary data.</text>
</comment>
<keyword evidence="4" id="KW-1185">Reference proteome</keyword>
<feature type="domain" description="HAT C-terminal dimerisation" evidence="2">
    <location>
        <begin position="279"/>
        <end position="312"/>
    </location>
</feature>
<evidence type="ECO:0000256" key="1">
    <source>
        <dbReference type="SAM" id="MobiDB-lite"/>
    </source>
</evidence>
<accession>A0A830C151</accession>
<sequence length="347" mass="38991">MASATTTLKSAFGKEEPQLDIYNAGATQGKNGKSARSFPRLEDHRDQMRAVDMIENDLLKLIESPLVAVEIRGVQLSNLWAICSSRNINTNTSNSSHRGRESSAVGGDYVLDEMTAEEVENLYNQINFGEQNQTNFKENLPNFDECEPPATVNLDEDEEEAGDMPPFQSKLREYQFSIFRLHFTRLTVNGEPRAQYNYCKSHYAFDSKNNNGYGIAHQAQQSLAQSFNDYNQSSEVNVSTSPSPSPTTSNVIPFFNDPRQALPPYIRLIEDTKRKRQRASFWSKVATIFSTLSRIAKEVLAIPVSTVSVEQLKNENKKCNWMKVKKATITIPPRGATTTTNRAGIMN</sequence>
<organism evidence="3 4">
    <name type="scientific">Phtheirospermum japonicum</name>
    <dbReference type="NCBI Taxonomy" id="374723"/>
    <lineage>
        <taxon>Eukaryota</taxon>
        <taxon>Viridiplantae</taxon>
        <taxon>Streptophyta</taxon>
        <taxon>Embryophyta</taxon>
        <taxon>Tracheophyta</taxon>
        <taxon>Spermatophyta</taxon>
        <taxon>Magnoliopsida</taxon>
        <taxon>eudicotyledons</taxon>
        <taxon>Gunneridae</taxon>
        <taxon>Pentapetalae</taxon>
        <taxon>asterids</taxon>
        <taxon>lamiids</taxon>
        <taxon>Lamiales</taxon>
        <taxon>Orobanchaceae</taxon>
        <taxon>Orobanchaceae incertae sedis</taxon>
        <taxon>Phtheirospermum</taxon>
    </lineage>
</organism>
<feature type="region of interest" description="Disordered" evidence="1">
    <location>
        <begin position="233"/>
        <end position="254"/>
    </location>
</feature>
<evidence type="ECO:0000259" key="2">
    <source>
        <dbReference type="Pfam" id="PF05699"/>
    </source>
</evidence>
<evidence type="ECO:0000313" key="3">
    <source>
        <dbReference type="EMBL" id="GFP92729.1"/>
    </source>
</evidence>
<dbReference type="InterPro" id="IPR008906">
    <property type="entry name" value="HATC_C_dom"/>
</dbReference>
<dbReference type="GO" id="GO:0046983">
    <property type="term" value="F:protein dimerization activity"/>
    <property type="evidence" value="ECO:0007669"/>
    <property type="project" value="InterPro"/>
</dbReference>
<dbReference type="Pfam" id="PF05699">
    <property type="entry name" value="Dimer_Tnp_hAT"/>
    <property type="match status" value="1"/>
</dbReference>
<gene>
    <name evidence="3" type="ORF">PHJA_001417100</name>
</gene>
<proteinExistence type="predicted"/>
<dbReference type="AlphaFoldDB" id="A0A830C151"/>
<protein>
    <recommendedName>
        <fullName evidence="2">HAT C-terminal dimerisation domain-containing protein</fullName>
    </recommendedName>
</protein>
<feature type="compositionally biased region" description="Low complexity" evidence="1">
    <location>
        <begin position="233"/>
        <end position="251"/>
    </location>
</feature>
<name>A0A830C151_9LAMI</name>